<organism evidence="1">
    <name type="scientific">Macrococcoides caseolyticum</name>
    <dbReference type="NCBI Taxonomy" id="69966"/>
    <lineage>
        <taxon>Bacteria</taxon>
        <taxon>Bacillati</taxon>
        <taxon>Bacillota</taxon>
        <taxon>Bacilli</taxon>
        <taxon>Bacillales</taxon>
        <taxon>Staphylococcaceae</taxon>
        <taxon>Macrococcoides</taxon>
    </lineage>
</organism>
<accession>A0A1S7BGS1</accession>
<dbReference type="RefSeq" id="WP_086037969.1">
    <property type="nucleotide sequence ID" value="NZ_CP021058.1"/>
</dbReference>
<reference evidence="1" key="1">
    <citation type="journal article" date="2017" name="Sci. Rep.">
        <title>Novel methicillin resistance gene mecD in clinical Macrococcus caseolyticus strains from bovine and canine sources.</title>
        <authorList>
            <person name="Schwendener S."/>
            <person name="Cotting K."/>
            <person name="Perreten V."/>
        </authorList>
    </citation>
    <scope>NUCLEOTIDE SEQUENCE</scope>
    <source>
        <strain evidence="1">IMD0819</strain>
    </source>
</reference>
<protein>
    <submittedName>
        <fullName evidence="1">Uncharacterized protein</fullName>
    </submittedName>
</protein>
<evidence type="ECO:0000313" key="1">
    <source>
        <dbReference type="EMBL" id="AQX82880.1"/>
    </source>
</evidence>
<dbReference type="EMBL" id="KY013611">
    <property type="protein sequence ID" value="AQX82880.1"/>
    <property type="molecule type" value="Genomic_DNA"/>
</dbReference>
<name>A0A1S7BGS1_9STAP</name>
<sequence length="158" mass="18870">MTLTRNLRLPNLEHWYMFPGSVYPEPTYNNTSLEVFIWEEDMIYILTITDIPEKVFFKNEDLISDIEGLAHHLVVEKGSTQLFEFITIDSSEVDRDESFDKAVYKLIKNKYPHLLVNHHQKSFKYVDCKIKLEFSSSHLMFILYLIQLIFLHIEFLYV</sequence>
<dbReference type="AlphaFoldDB" id="A0A1S7BGS1"/>
<proteinExistence type="predicted"/>